<proteinExistence type="predicted"/>
<protein>
    <submittedName>
        <fullName evidence="2">Uncharacterized protein</fullName>
    </submittedName>
</protein>
<dbReference type="AlphaFoldDB" id="A0AAV3PLI2"/>
<sequence length="95" mass="10037">MRQGGGFGARASRPTSLGGRGQPPPLDLTLLAQDLKRPRDVTRRRSGVLYPSQAQIFDPSGSKLRPIVGDKHSGHPQSGLRFSSRTGTPAHGPAG</sequence>
<name>A0AAV3PLI2_LITER</name>
<accession>A0AAV3PLI2</accession>
<evidence type="ECO:0000256" key="1">
    <source>
        <dbReference type="SAM" id="MobiDB-lite"/>
    </source>
</evidence>
<comment type="caution">
    <text evidence="2">The sequence shown here is derived from an EMBL/GenBank/DDBJ whole genome shotgun (WGS) entry which is preliminary data.</text>
</comment>
<organism evidence="2 3">
    <name type="scientific">Lithospermum erythrorhizon</name>
    <name type="common">Purple gromwell</name>
    <name type="synonym">Lithospermum officinale var. erythrorhizon</name>
    <dbReference type="NCBI Taxonomy" id="34254"/>
    <lineage>
        <taxon>Eukaryota</taxon>
        <taxon>Viridiplantae</taxon>
        <taxon>Streptophyta</taxon>
        <taxon>Embryophyta</taxon>
        <taxon>Tracheophyta</taxon>
        <taxon>Spermatophyta</taxon>
        <taxon>Magnoliopsida</taxon>
        <taxon>eudicotyledons</taxon>
        <taxon>Gunneridae</taxon>
        <taxon>Pentapetalae</taxon>
        <taxon>asterids</taxon>
        <taxon>lamiids</taxon>
        <taxon>Boraginales</taxon>
        <taxon>Boraginaceae</taxon>
        <taxon>Boraginoideae</taxon>
        <taxon>Lithospermeae</taxon>
        <taxon>Lithospermum</taxon>
    </lineage>
</organism>
<feature type="region of interest" description="Disordered" evidence="1">
    <location>
        <begin position="56"/>
        <end position="95"/>
    </location>
</feature>
<keyword evidence="3" id="KW-1185">Reference proteome</keyword>
<feature type="region of interest" description="Disordered" evidence="1">
    <location>
        <begin position="1"/>
        <end position="27"/>
    </location>
</feature>
<dbReference type="EMBL" id="BAABME010002010">
    <property type="protein sequence ID" value="GAA0152584.1"/>
    <property type="molecule type" value="Genomic_DNA"/>
</dbReference>
<evidence type="ECO:0000313" key="3">
    <source>
        <dbReference type="Proteomes" id="UP001454036"/>
    </source>
</evidence>
<evidence type="ECO:0000313" key="2">
    <source>
        <dbReference type="EMBL" id="GAA0152584.1"/>
    </source>
</evidence>
<dbReference type="Proteomes" id="UP001454036">
    <property type="component" value="Unassembled WGS sequence"/>
</dbReference>
<gene>
    <name evidence="2" type="ORF">LIER_11026</name>
</gene>
<reference evidence="2 3" key="1">
    <citation type="submission" date="2024-01" db="EMBL/GenBank/DDBJ databases">
        <title>The complete chloroplast genome sequence of Lithospermum erythrorhizon: insights into the phylogenetic relationship among Boraginaceae species and the maternal lineages of purple gromwells.</title>
        <authorList>
            <person name="Okada T."/>
            <person name="Watanabe K."/>
        </authorList>
    </citation>
    <scope>NUCLEOTIDE SEQUENCE [LARGE SCALE GENOMIC DNA]</scope>
</reference>